<gene>
    <name evidence="1" type="ORF">ARMOST_18488</name>
</gene>
<name>A0A284S212_ARMOS</name>
<reference evidence="2" key="1">
    <citation type="journal article" date="2017" name="Nat. Ecol. Evol.">
        <title>Genome expansion and lineage-specific genetic innovations in the forest pathogenic fungi Armillaria.</title>
        <authorList>
            <person name="Sipos G."/>
            <person name="Prasanna A.N."/>
            <person name="Walter M.C."/>
            <person name="O'Connor E."/>
            <person name="Balint B."/>
            <person name="Krizsan K."/>
            <person name="Kiss B."/>
            <person name="Hess J."/>
            <person name="Varga T."/>
            <person name="Slot J."/>
            <person name="Riley R."/>
            <person name="Boka B."/>
            <person name="Rigling D."/>
            <person name="Barry K."/>
            <person name="Lee J."/>
            <person name="Mihaltcheva S."/>
            <person name="LaButti K."/>
            <person name="Lipzen A."/>
            <person name="Waldron R."/>
            <person name="Moloney N.M."/>
            <person name="Sperisen C."/>
            <person name="Kredics L."/>
            <person name="Vagvoelgyi C."/>
            <person name="Patrignani A."/>
            <person name="Fitzpatrick D."/>
            <person name="Nagy I."/>
            <person name="Doyle S."/>
            <person name="Anderson J.B."/>
            <person name="Grigoriev I.V."/>
            <person name="Gueldener U."/>
            <person name="Muensterkoetter M."/>
            <person name="Nagy L.G."/>
        </authorList>
    </citation>
    <scope>NUCLEOTIDE SEQUENCE [LARGE SCALE GENOMIC DNA]</scope>
    <source>
        <strain evidence="2">C18/9</strain>
    </source>
</reference>
<keyword evidence="2" id="KW-1185">Reference proteome</keyword>
<dbReference type="EMBL" id="FUEG01000026">
    <property type="protein sequence ID" value="SJL15007.1"/>
    <property type="molecule type" value="Genomic_DNA"/>
</dbReference>
<proteinExistence type="predicted"/>
<dbReference type="Proteomes" id="UP000219338">
    <property type="component" value="Unassembled WGS sequence"/>
</dbReference>
<dbReference type="AlphaFoldDB" id="A0A284S212"/>
<sequence length="76" mass="8485">MSIRGVGVARSEGKHRLERDGGCDEKYLERPIDSTRFRVDEPVACDADSATTSPAYEVVFICWTIFGRSALCEMIL</sequence>
<protein>
    <submittedName>
        <fullName evidence="1">Uncharacterized protein</fullName>
    </submittedName>
</protein>
<accession>A0A284S212</accession>
<evidence type="ECO:0000313" key="2">
    <source>
        <dbReference type="Proteomes" id="UP000219338"/>
    </source>
</evidence>
<evidence type="ECO:0000313" key="1">
    <source>
        <dbReference type="EMBL" id="SJL15007.1"/>
    </source>
</evidence>
<organism evidence="1 2">
    <name type="scientific">Armillaria ostoyae</name>
    <name type="common">Armillaria root rot fungus</name>
    <dbReference type="NCBI Taxonomy" id="47428"/>
    <lineage>
        <taxon>Eukaryota</taxon>
        <taxon>Fungi</taxon>
        <taxon>Dikarya</taxon>
        <taxon>Basidiomycota</taxon>
        <taxon>Agaricomycotina</taxon>
        <taxon>Agaricomycetes</taxon>
        <taxon>Agaricomycetidae</taxon>
        <taxon>Agaricales</taxon>
        <taxon>Marasmiineae</taxon>
        <taxon>Physalacriaceae</taxon>
        <taxon>Armillaria</taxon>
    </lineage>
</organism>